<dbReference type="Proteomes" id="UP001501218">
    <property type="component" value="Unassembled WGS sequence"/>
</dbReference>
<dbReference type="InterPro" id="IPR008792">
    <property type="entry name" value="PQQD"/>
</dbReference>
<name>A0ABP5T3H1_9PSEU</name>
<organism evidence="4 5">
    <name type="scientific">Saccharopolyspora halophila</name>
    <dbReference type="NCBI Taxonomy" id="405551"/>
    <lineage>
        <taxon>Bacteria</taxon>
        <taxon>Bacillati</taxon>
        <taxon>Actinomycetota</taxon>
        <taxon>Actinomycetes</taxon>
        <taxon>Pseudonocardiales</taxon>
        <taxon>Pseudonocardiaceae</taxon>
        <taxon>Saccharopolyspora</taxon>
    </lineage>
</organism>
<dbReference type="Pfam" id="PF05402">
    <property type="entry name" value="PqqD"/>
    <property type="match status" value="1"/>
</dbReference>
<dbReference type="NCBIfam" id="TIGR03859">
    <property type="entry name" value="PQQ_PqqD"/>
    <property type="match status" value="1"/>
</dbReference>
<evidence type="ECO:0000313" key="4">
    <source>
        <dbReference type="EMBL" id="GAA2344274.1"/>
    </source>
</evidence>
<gene>
    <name evidence="4" type="ORF">GCM10009854_21290</name>
</gene>
<evidence type="ECO:0008006" key="6">
    <source>
        <dbReference type="Google" id="ProtNLM"/>
    </source>
</evidence>
<protein>
    <recommendedName>
        <fullName evidence="6">Pyrroloquinoline quinone biosynthesis peptide chaperone PqqD</fullName>
    </recommendedName>
</protein>
<accession>A0ABP5T3H1</accession>
<dbReference type="InterPro" id="IPR022479">
    <property type="entry name" value="PqqD_bac"/>
</dbReference>
<evidence type="ECO:0000313" key="5">
    <source>
        <dbReference type="Proteomes" id="UP001501218"/>
    </source>
</evidence>
<evidence type="ECO:0000256" key="1">
    <source>
        <dbReference type="ARBA" id="ARBA00004886"/>
    </source>
</evidence>
<comment type="caution">
    <text evidence="4">The sequence shown here is derived from an EMBL/GenBank/DDBJ whole genome shotgun (WGS) entry which is preliminary data.</text>
</comment>
<dbReference type="InterPro" id="IPR041881">
    <property type="entry name" value="PqqD_sf"/>
</dbReference>
<reference evidence="5" key="1">
    <citation type="journal article" date="2019" name="Int. J. Syst. Evol. Microbiol.">
        <title>The Global Catalogue of Microorganisms (GCM) 10K type strain sequencing project: providing services to taxonomists for standard genome sequencing and annotation.</title>
        <authorList>
            <consortium name="The Broad Institute Genomics Platform"/>
            <consortium name="The Broad Institute Genome Sequencing Center for Infectious Disease"/>
            <person name="Wu L."/>
            <person name="Ma J."/>
        </authorList>
    </citation>
    <scope>NUCLEOTIDE SEQUENCE [LARGE SCALE GENOMIC DNA]</scope>
    <source>
        <strain evidence="5">JCM 16221</strain>
    </source>
</reference>
<dbReference type="RefSeq" id="WP_344129466.1">
    <property type="nucleotide sequence ID" value="NZ_BAAARA010000005.1"/>
</dbReference>
<dbReference type="Gene3D" id="1.10.10.1150">
    <property type="entry name" value="Coenzyme PQQ synthesis protein D (PqqD)"/>
    <property type="match status" value="1"/>
</dbReference>
<sequence>MTEPNSTATPRLVPKGKLRYDKVRETDMLLLPERVVELNTSSAAILRLCDGTRTTAEIIAQLEHDFDTTGLADDVLGFLRDARERGWVVTV</sequence>
<keyword evidence="3" id="KW-0884">PQQ biosynthesis</keyword>
<evidence type="ECO:0000256" key="2">
    <source>
        <dbReference type="ARBA" id="ARBA00011741"/>
    </source>
</evidence>
<evidence type="ECO:0000256" key="3">
    <source>
        <dbReference type="ARBA" id="ARBA00022905"/>
    </source>
</evidence>
<comment type="pathway">
    <text evidence="1">Cofactor biosynthesis; pyrroloquinoline quinone biosynthesis.</text>
</comment>
<comment type="subunit">
    <text evidence="2">Monomer. Interacts with PqqE.</text>
</comment>
<proteinExistence type="predicted"/>
<dbReference type="EMBL" id="BAAARA010000005">
    <property type="protein sequence ID" value="GAA2344274.1"/>
    <property type="molecule type" value="Genomic_DNA"/>
</dbReference>
<keyword evidence="5" id="KW-1185">Reference proteome</keyword>